<dbReference type="Gene3D" id="3.40.50.620">
    <property type="entry name" value="HUPs"/>
    <property type="match status" value="1"/>
</dbReference>
<feature type="domain" description="tRNA synthetases class I catalytic" evidence="4">
    <location>
        <begin position="1"/>
        <end position="57"/>
    </location>
</feature>
<dbReference type="EMBL" id="JAOB01000042">
    <property type="protein sequence ID" value="EUA42101.1"/>
    <property type="molecule type" value="Genomic_DNA"/>
</dbReference>
<evidence type="ECO:0000256" key="3">
    <source>
        <dbReference type="ARBA" id="ARBA00022840"/>
    </source>
</evidence>
<gene>
    <name evidence="5" type="ORF">I553_5961</name>
</gene>
<evidence type="ECO:0000259" key="4">
    <source>
        <dbReference type="Pfam" id="PF01406"/>
    </source>
</evidence>
<evidence type="ECO:0000256" key="2">
    <source>
        <dbReference type="ARBA" id="ARBA00022741"/>
    </source>
</evidence>
<dbReference type="AlphaFoldDB" id="X8BF22"/>
<dbReference type="GO" id="GO:0004812">
    <property type="term" value="F:aminoacyl-tRNA ligase activity"/>
    <property type="evidence" value="ECO:0007669"/>
    <property type="project" value="UniProtKB-KW"/>
</dbReference>
<dbReference type="PATRIC" id="fig|1299334.3.peg.4127"/>
<proteinExistence type="predicted"/>
<accession>X8BF22</accession>
<keyword evidence="5" id="KW-0030">Aminoacyl-tRNA synthetase</keyword>
<reference evidence="5" key="1">
    <citation type="submission" date="2014-01" db="EMBL/GenBank/DDBJ databases">
        <authorList>
            <person name="Brown-Elliot B."/>
            <person name="Wallace R."/>
            <person name="Lenaerts A."/>
            <person name="Ordway D."/>
            <person name="DeGroote M.A."/>
            <person name="Parker T."/>
            <person name="Sizemore C."/>
            <person name="Tallon L.J."/>
            <person name="Sadzewicz L.K."/>
            <person name="Sengamalay N."/>
            <person name="Fraser C.M."/>
            <person name="Hine E."/>
            <person name="Shefchek K.A."/>
            <person name="Das S.P."/>
            <person name="Tettelin H."/>
        </authorList>
    </citation>
    <scope>NUCLEOTIDE SEQUENCE [LARGE SCALE GENOMIC DNA]</scope>
    <source>
        <strain evidence="5">4042</strain>
    </source>
</reference>
<keyword evidence="1" id="KW-0436">Ligase</keyword>
<dbReference type="InterPro" id="IPR032678">
    <property type="entry name" value="tRNA-synt_1_cat_dom"/>
</dbReference>
<evidence type="ECO:0000256" key="1">
    <source>
        <dbReference type="ARBA" id="ARBA00022598"/>
    </source>
</evidence>
<organism evidence="5">
    <name type="scientific">Mycobacterium xenopi 4042</name>
    <dbReference type="NCBI Taxonomy" id="1299334"/>
    <lineage>
        <taxon>Bacteria</taxon>
        <taxon>Bacillati</taxon>
        <taxon>Actinomycetota</taxon>
        <taxon>Actinomycetes</taxon>
        <taxon>Mycobacteriales</taxon>
        <taxon>Mycobacteriaceae</taxon>
        <taxon>Mycobacterium</taxon>
    </lineage>
</organism>
<dbReference type="InterPro" id="IPR014729">
    <property type="entry name" value="Rossmann-like_a/b/a_fold"/>
</dbReference>
<dbReference type="Pfam" id="PF01406">
    <property type="entry name" value="tRNA-synt_1e"/>
    <property type="match status" value="1"/>
</dbReference>
<keyword evidence="3" id="KW-0067">ATP-binding</keyword>
<sequence length="122" mass="13467">MHAGMIGWEGHKMSKSRGNLVLVSTLRGQGIEPPAIRLALLAGHYRADRYWDAQVLDEAIARLHRWRTATALPAGPMPPTPSAGCGDTWPMISIPPKRLPPLMVGLPMRWSTAATTPRRLKR</sequence>
<protein>
    <submittedName>
        <fullName evidence="5">tRNA synthetases class I (C) catalytic domain protein</fullName>
    </submittedName>
</protein>
<name>X8BF22_MYCXE</name>
<dbReference type="SUPFAM" id="SSF52374">
    <property type="entry name" value="Nucleotidylyl transferase"/>
    <property type="match status" value="1"/>
</dbReference>
<comment type="caution">
    <text evidence="5">The sequence shown here is derived from an EMBL/GenBank/DDBJ whole genome shotgun (WGS) entry which is preliminary data.</text>
</comment>
<dbReference type="GO" id="GO:0005524">
    <property type="term" value="F:ATP binding"/>
    <property type="evidence" value="ECO:0007669"/>
    <property type="project" value="UniProtKB-KW"/>
</dbReference>
<keyword evidence="2" id="KW-0547">Nucleotide-binding</keyword>
<evidence type="ECO:0000313" key="5">
    <source>
        <dbReference type="EMBL" id="EUA42101.1"/>
    </source>
</evidence>